<evidence type="ECO:0000313" key="5">
    <source>
        <dbReference type="Proteomes" id="UP000191342"/>
    </source>
</evidence>
<evidence type="ECO:0000259" key="3">
    <source>
        <dbReference type="Pfam" id="PF22664"/>
    </source>
</evidence>
<keyword evidence="5" id="KW-1185">Reference proteome</keyword>
<organism evidence="4 5">
    <name type="scientific">Penicillium flavigenum</name>
    <dbReference type="NCBI Taxonomy" id="254877"/>
    <lineage>
        <taxon>Eukaryota</taxon>
        <taxon>Fungi</taxon>
        <taxon>Dikarya</taxon>
        <taxon>Ascomycota</taxon>
        <taxon>Pezizomycotina</taxon>
        <taxon>Eurotiomycetes</taxon>
        <taxon>Eurotiomycetidae</taxon>
        <taxon>Eurotiales</taxon>
        <taxon>Aspergillaceae</taxon>
        <taxon>Penicillium</taxon>
    </lineage>
</organism>
<keyword evidence="2" id="KW-0012">Acyltransferase</keyword>
<evidence type="ECO:0000256" key="2">
    <source>
        <dbReference type="ARBA" id="ARBA00023315"/>
    </source>
</evidence>
<dbReference type="STRING" id="254877.A0A1V6SR98"/>
<reference evidence="5" key="1">
    <citation type="journal article" date="2017" name="Nat. Microbiol.">
        <title>Global analysis of biosynthetic gene clusters reveals vast potential of secondary metabolite production in Penicillium species.</title>
        <authorList>
            <person name="Nielsen J.C."/>
            <person name="Grijseels S."/>
            <person name="Prigent S."/>
            <person name="Ji B."/>
            <person name="Dainat J."/>
            <person name="Nielsen K.F."/>
            <person name="Frisvad J.C."/>
            <person name="Workman M."/>
            <person name="Nielsen J."/>
        </authorList>
    </citation>
    <scope>NUCLEOTIDE SEQUENCE [LARGE SCALE GENOMIC DNA]</scope>
    <source>
        <strain evidence="5">IBT 14082</strain>
    </source>
</reference>
<feature type="domain" description="Trichothecene 3-O-acetyltransferase-like N-terminal" evidence="3">
    <location>
        <begin position="16"/>
        <end position="168"/>
    </location>
</feature>
<evidence type="ECO:0000313" key="4">
    <source>
        <dbReference type="EMBL" id="OQE16561.1"/>
    </source>
</evidence>
<dbReference type="AlphaFoldDB" id="A0A1V6SR98"/>
<dbReference type="InterPro" id="IPR023213">
    <property type="entry name" value="CAT-like_dom_sf"/>
</dbReference>
<dbReference type="EMBL" id="MLQL01000027">
    <property type="protein sequence ID" value="OQE16561.1"/>
    <property type="molecule type" value="Genomic_DNA"/>
</dbReference>
<dbReference type="Pfam" id="PF22664">
    <property type="entry name" value="TRI-like_N"/>
    <property type="match status" value="1"/>
</dbReference>
<dbReference type="OrthoDB" id="1862401at2759"/>
<accession>A0A1V6SR98</accession>
<protein>
    <recommendedName>
        <fullName evidence="3">Trichothecene 3-O-acetyltransferase-like N-terminal domain-containing protein</fullName>
    </recommendedName>
</protein>
<dbReference type="InterPro" id="IPR051283">
    <property type="entry name" value="Sec_Metabolite_Acyltrans"/>
</dbReference>
<dbReference type="Gene3D" id="3.30.559.10">
    <property type="entry name" value="Chloramphenicol acetyltransferase-like domain"/>
    <property type="match status" value="2"/>
</dbReference>
<keyword evidence="1" id="KW-0808">Transferase</keyword>
<dbReference type="PANTHER" id="PTHR31896">
    <property type="entry name" value="FAMILY REGULATORY PROTEIN, PUTATIVE (AFU_ORTHOLOGUE AFUA_3G14730)-RELATED"/>
    <property type="match status" value="1"/>
</dbReference>
<gene>
    <name evidence="4" type="ORF">PENFLA_c027G10028</name>
</gene>
<dbReference type="GO" id="GO:0016746">
    <property type="term" value="F:acyltransferase activity"/>
    <property type="evidence" value="ECO:0007669"/>
    <property type="project" value="UniProtKB-KW"/>
</dbReference>
<evidence type="ECO:0000256" key="1">
    <source>
        <dbReference type="ARBA" id="ARBA00022679"/>
    </source>
</evidence>
<sequence length="447" mass="49328">MDDHLDIFGQQPFFTINIQACFCFPVLEVSSRPIIINTLNSGLERICAAFPWLACGIINEGSGDGNSGFFKFKSLGNAPRLVVKDHCHDLSELTMEALRRAKFPMRMLDEVAIAPRKIFPDKEAGPTPVFLIQANFIDGGLLLTFLAQHNTMDMTGLGQFILLFSKACHQEEFTNDELSSGNLPRRDIVPLLDSSYTPSSDLGQYLVKPMPSSSIEVPPTAPKCSWAYFQFSPGSLANLKSLAAESLTSSSFVSMDDALTAFIWKSIARARLPRLHPSSESTIMRAVNMRQPLGIPETYPGPIQSNVKSTCSFFELVKQPLGIVALQLRSALELEKSDSGYRTRAIATILGRMPDKSGFSFGAMIDQSTDVIFSSWMKVDCHHLDFNLGLGNPEAVRKPNCNEVEGLTFALPKTAKGELAVAFCLRDEDTQRLKVDPEFVKHAEYIG</sequence>
<dbReference type="PANTHER" id="PTHR31896:SF64">
    <property type="entry name" value="TRICHOTHECENE 3-O-ACETYLTRANSFERASE"/>
    <property type="match status" value="1"/>
</dbReference>
<comment type="caution">
    <text evidence="4">The sequence shown here is derived from an EMBL/GenBank/DDBJ whole genome shotgun (WGS) entry which is preliminary data.</text>
</comment>
<proteinExistence type="predicted"/>
<name>A0A1V6SR98_9EURO</name>
<dbReference type="Proteomes" id="UP000191342">
    <property type="component" value="Unassembled WGS sequence"/>
</dbReference>
<dbReference type="InterPro" id="IPR054710">
    <property type="entry name" value="Tri101-like_N"/>
</dbReference>